<proteinExistence type="predicted"/>
<evidence type="ECO:0000313" key="1">
    <source>
        <dbReference type="EMBL" id="KAK5949723.1"/>
    </source>
</evidence>
<keyword evidence="2" id="KW-1185">Reference proteome</keyword>
<organism evidence="1 2">
    <name type="scientific">Knufia fluminis</name>
    <dbReference type="NCBI Taxonomy" id="191047"/>
    <lineage>
        <taxon>Eukaryota</taxon>
        <taxon>Fungi</taxon>
        <taxon>Dikarya</taxon>
        <taxon>Ascomycota</taxon>
        <taxon>Pezizomycotina</taxon>
        <taxon>Eurotiomycetes</taxon>
        <taxon>Chaetothyriomycetidae</taxon>
        <taxon>Chaetothyriales</taxon>
        <taxon>Trichomeriaceae</taxon>
        <taxon>Knufia</taxon>
    </lineage>
</organism>
<dbReference type="InterPro" id="IPR008775">
    <property type="entry name" value="Phytyl_CoA_dOase-like"/>
</dbReference>
<sequence>MPHATSPSTEWPGHDLYVNDGQLPPDMIGQLRPTTLDTPIEEVRKRYDEDGYVFLKGLIPREHVLKAREEYFKLLAPSGVLKPGTAPVEGVFDLTQDPLDFPGIGAGGADSNGRPVGPHPEIAEKFVDLALKAHTEDWYKETFCKHPALLNYIAEMTGWGDNTYAVRRTLLRNNTPGNKAIGVHYDQIFLRYGEDTAVTAWVPMGDVKVQGGGLIYLERSHTLGAELEADFTKEAKASGMSDTEARDAFNVNMMHGGLLADGPIGFGRQQDRKWLVTAYEAGDVVLHKSYMIHASTLNNDEDGVIRVGTDLRYVNTSRPWDTRWDKDYEFGDGV</sequence>
<dbReference type="AlphaFoldDB" id="A0AAN8EQ58"/>
<dbReference type="SUPFAM" id="SSF51197">
    <property type="entry name" value="Clavaminate synthase-like"/>
    <property type="match status" value="1"/>
</dbReference>
<dbReference type="Pfam" id="PF05721">
    <property type="entry name" value="PhyH"/>
    <property type="match status" value="1"/>
</dbReference>
<comment type="caution">
    <text evidence="1">The sequence shown here is derived from an EMBL/GenBank/DDBJ whole genome shotgun (WGS) entry which is preliminary data.</text>
</comment>
<accession>A0AAN8EQ58</accession>
<dbReference type="PANTHER" id="PTHR40128">
    <property type="entry name" value="EXPRESSED PROTEIN"/>
    <property type="match status" value="1"/>
</dbReference>
<gene>
    <name evidence="1" type="ORF">OHC33_009320</name>
</gene>
<dbReference type="EMBL" id="JAKLMC020000033">
    <property type="protein sequence ID" value="KAK5949723.1"/>
    <property type="molecule type" value="Genomic_DNA"/>
</dbReference>
<evidence type="ECO:0000313" key="2">
    <source>
        <dbReference type="Proteomes" id="UP001316803"/>
    </source>
</evidence>
<name>A0AAN8EQ58_9EURO</name>
<protein>
    <recommendedName>
        <fullName evidence="3">Phytanoyl-CoA hydroxylase</fullName>
    </recommendedName>
</protein>
<evidence type="ECO:0008006" key="3">
    <source>
        <dbReference type="Google" id="ProtNLM"/>
    </source>
</evidence>
<reference evidence="1 2" key="1">
    <citation type="submission" date="2022-12" db="EMBL/GenBank/DDBJ databases">
        <title>Genomic features and morphological characterization of a novel Knufia sp. strain isolated from spacecraft assembly facility.</title>
        <authorList>
            <person name="Teixeira M."/>
            <person name="Chander A.M."/>
            <person name="Stajich J.E."/>
            <person name="Venkateswaran K."/>
        </authorList>
    </citation>
    <scope>NUCLEOTIDE SEQUENCE [LARGE SCALE GENOMIC DNA]</scope>
    <source>
        <strain evidence="1 2">FJI-L2-BK-P2</strain>
    </source>
</reference>
<dbReference type="PANTHER" id="PTHR40128:SF1">
    <property type="entry name" value="PHYTANOYL-COA HYDROXYLASE"/>
    <property type="match status" value="1"/>
</dbReference>
<dbReference type="Proteomes" id="UP001316803">
    <property type="component" value="Unassembled WGS sequence"/>
</dbReference>
<dbReference type="Gene3D" id="2.60.120.620">
    <property type="entry name" value="q2cbj1_9rhob like domain"/>
    <property type="match status" value="1"/>
</dbReference>